<evidence type="ECO:0000256" key="2">
    <source>
        <dbReference type="SAM" id="MobiDB-lite"/>
    </source>
</evidence>
<proteinExistence type="predicted"/>
<dbReference type="Proteomes" id="UP000749293">
    <property type="component" value="Unassembled WGS sequence"/>
</dbReference>
<dbReference type="AlphaFoldDB" id="A0A9P4YNY7"/>
<name>A0A9P4YNY7_9HYPO</name>
<evidence type="ECO:0000313" key="3">
    <source>
        <dbReference type="EMBL" id="KAF4119922.1"/>
    </source>
</evidence>
<reference evidence="3" key="1">
    <citation type="submission" date="2020-03" db="EMBL/GenBank/DDBJ databases">
        <title>Site-based positive gene gene selection in Geosmithia morbida across the United States reveals a broad range of putative effectors and factors for local host and environmental adapation.</title>
        <authorList>
            <person name="Onufrak A."/>
            <person name="Murdoch R.W."/>
            <person name="Gazis R."/>
            <person name="Huff M."/>
            <person name="Staton M."/>
            <person name="Klingeman W."/>
            <person name="Hadziabdic D."/>
        </authorList>
    </citation>
    <scope>NUCLEOTIDE SEQUENCE</scope>
    <source>
        <strain evidence="3">1262</strain>
    </source>
</reference>
<dbReference type="SUPFAM" id="SSF57701">
    <property type="entry name" value="Zn2/Cys6 DNA-binding domain"/>
    <property type="match status" value="1"/>
</dbReference>
<accession>A0A9P4YNY7</accession>
<dbReference type="OrthoDB" id="4850804at2759"/>
<comment type="caution">
    <text evidence="3">The sequence shown here is derived from an EMBL/GenBank/DDBJ whole genome shotgun (WGS) entry which is preliminary data.</text>
</comment>
<keyword evidence="4" id="KW-1185">Reference proteome</keyword>
<feature type="compositionally biased region" description="Polar residues" evidence="2">
    <location>
        <begin position="464"/>
        <end position="499"/>
    </location>
</feature>
<organism evidence="3 4">
    <name type="scientific">Geosmithia morbida</name>
    <dbReference type="NCBI Taxonomy" id="1094350"/>
    <lineage>
        <taxon>Eukaryota</taxon>
        <taxon>Fungi</taxon>
        <taxon>Dikarya</taxon>
        <taxon>Ascomycota</taxon>
        <taxon>Pezizomycotina</taxon>
        <taxon>Sordariomycetes</taxon>
        <taxon>Hypocreomycetidae</taxon>
        <taxon>Hypocreales</taxon>
        <taxon>Bionectriaceae</taxon>
        <taxon>Geosmithia</taxon>
    </lineage>
</organism>
<dbReference type="InterPro" id="IPR001138">
    <property type="entry name" value="Zn2Cys6_DnaBD"/>
</dbReference>
<feature type="compositionally biased region" description="Polar residues" evidence="2">
    <location>
        <begin position="122"/>
        <end position="134"/>
    </location>
</feature>
<evidence type="ECO:0008006" key="5">
    <source>
        <dbReference type="Google" id="ProtNLM"/>
    </source>
</evidence>
<dbReference type="GO" id="GO:0000981">
    <property type="term" value="F:DNA-binding transcription factor activity, RNA polymerase II-specific"/>
    <property type="evidence" value="ECO:0007669"/>
    <property type="project" value="InterPro"/>
</dbReference>
<dbReference type="EMBL" id="JAANYQ010000020">
    <property type="protein sequence ID" value="KAF4119922.1"/>
    <property type="molecule type" value="Genomic_DNA"/>
</dbReference>
<sequence>MYMPRSTSAVPQGFSIYQPSNGAPLRFLPALGTKELDDLLDAYVSGSASLKEKRAEVSVDFFAHMQATGQSFKFYVVPGMYATSSMPEPPSTTAASVHASTSTSSVNVSPVTSNWDWSFVSSPQTPAEAASSSHPSKRHQTTRHHKAISASSQHPSPPDFSHIPGMKILTKDGTDVTNSASRGCKTKEQRDHAHLMRIIKACDSCRKKKIRCDPSHKRQMVAVENMLQETLDMALDLDTSFAFDSFPGIELCCMSVLPLAESREDFIQYSPSTSTESGIDFSHYHHGFELMWGGQQVSPSSTSEASPFAFSNVQEASSFYSSSSPDTADLALFQSTELLAATAEESAADGIATQPAVYPPTTSGGNHNRHNASGQDENRRSGMNIATSAMAAVPGPVPFKSGLGSHASSPSPTPATHPRDAPDPLELRNSAANISEEPQCRGGSAPGPASGLVNSQRVMEASSHLPNTRARLNTQARSRATNSSLAEATAGSYSSNVNNHLPGDKPYKGLASAGPSAVPAQAPLSSNSSHCDGTMTAVEIQPAKNRTLIIPGTSDSSISTAQAVYAAQASSTAAATGIATLATVGPSSTEGSNLGHYATQAQRDLESIALTTYVALVAVLVSNAGLHELLGSQKQTAQKGTMVSNRGAMKMKGSRIPMPPGAAMTPQVSVC</sequence>
<evidence type="ECO:0000313" key="4">
    <source>
        <dbReference type="Proteomes" id="UP000749293"/>
    </source>
</evidence>
<feature type="region of interest" description="Disordered" evidence="2">
    <location>
        <begin position="122"/>
        <end position="163"/>
    </location>
</feature>
<dbReference type="GO" id="GO:0008270">
    <property type="term" value="F:zinc ion binding"/>
    <property type="evidence" value="ECO:0007669"/>
    <property type="project" value="InterPro"/>
</dbReference>
<feature type="region of interest" description="Disordered" evidence="2">
    <location>
        <begin position="460"/>
        <end position="530"/>
    </location>
</feature>
<feature type="compositionally biased region" description="Polar residues" evidence="2">
    <location>
        <begin position="360"/>
        <end position="375"/>
    </location>
</feature>
<feature type="region of interest" description="Disordered" evidence="2">
    <location>
        <begin position="393"/>
        <end position="426"/>
    </location>
</feature>
<dbReference type="CDD" id="cd00067">
    <property type="entry name" value="GAL4"/>
    <property type="match status" value="1"/>
</dbReference>
<evidence type="ECO:0000256" key="1">
    <source>
        <dbReference type="ARBA" id="ARBA00023242"/>
    </source>
</evidence>
<feature type="compositionally biased region" description="Basic and acidic residues" evidence="2">
    <location>
        <begin position="417"/>
        <end position="426"/>
    </location>
</feature>
<dbReference type="GeneID" id="55969838"/>
<dbReference type="RefSeq" id="XP_035318574.1">
    <property type="nucleotide sequence ID" value="XM_035465586.1"/>
</dbReference>
<dbReference type="InterPro" id="IPR036864">
    <property type="entry name" value="Zn2-C6_fun-type_DNA-bd_sf"/>
</dbReference>
<protein>
    <recommendedName>
        <fullName evidence="5">Zn(2)-C6 fungal-type domain-containing protein</fullName>
    </recommendedName>
</protein>
<keyword evidence="1" id="KW-0539">Nucleus</keyword>
<feature type="region of interest" description="Disordered" evidence="2">
    <location>
        <begin position="350"/>
        <end position="379"/>
    </location>
</feature>
<feature type="compositionally biased region" description="Basic residues" evidence="2">
    <location>
        <begin position="135"/>
        <end position="147"/>
    </location>
</feature>
<gene>
    <name evidence="3" type="ORF">GMORB2_3610</name>
</gene>
<feature type="compositionally biased region" description="Low complexity" evidence="2">
    <location>
        <begin position="405"/>
        <end position="416"/>
    </location>
</feature>